<keyword evidence="4" id="KW-0862">Zinc</keyword>
<keyword evidence="7" id="KW-0175">Coiled coil</keyword>
<feature type="domain" description="C2H2-type" evidence="8">
    <location>
        <begin position="395"/>
        <end position="422"/>
    </location>
</feature>
<dbReference type="PANTHER" id="PTHR23235">
    <property type="entry name" value="KRUEPPEL-LIKE TRANSCRIPTION FACTOR"/>
    <property type="match status" value="1"/>
</dbReference>
<name>A0A3B3XK77_9TELE</name>
<feature type="domain" description="C2H2-type" evidence="8">
    <location>
        <begin position="367"/>
        <end position="394"/>
    </location>
</feature>
<dbReference type="PROSITE" id="PS00028">
    <property type="entry name" value="ZINC_FINGER_C2H2_1"/>
    <property type="match status" value="6"/>
</dbReference>
<evidence type="ECO:0000256" key="4">
    <source>
        <dbReference type="ARBA" id="ARBA00022833"/>
    </source>
</evidence>
<evidence type="ECO:0000259" key="8">
    <source>
        <dbReference type="PROSITE" id="PS50157"/>
    </source>
</evidence>
<keyword evidence="3 6" id="KW-0863">Zinc-finger</keyword>
<keyword evidence="1" id="KW-0479">Metal-binding</keyword>
<evidence type="ECO:0000256" key="2">
    <source>
        <dbReference type="ARBA" id="ARBA00022737"/>
    </source>
</evidence>
<dbReference type="PROSITE" id="PS50157">
    <property type="entry name" value="ZINC_FINGER_C2H2_2"/>
    <property type="match status" value="6"/>
</dbReference>
<proteinExistence type="predicted"/>
<dbReference type="SUPFAM" id="SSF57667">
    <property type="entry name" value="beta-beta-alpha zinc fingers"/>
    <property type="match status" value="3"/>
</dbReference>
<dbReference type="GO" id="GO:0000981">
    <property type="term" value="F:DNA-binding transcription factor activity, RNA polymerase II-specific"/>
    <property type="evidence" value="ECO:0007669"/>
    <property type="project" value="TreeGrafter"/>
</dbReference>
<feature type="domain" description="C2H2-type" evidence="8">
    <location>
        <begin position="452"/>
        <end position="479"/>
    </location>
</feature>
<dbReference type="PANTHER" id="PTHR23235:SF142">
    <property type="entry name" value="ZINC FINGER PROTEIN 384"/>
    <property type="match status" value="1"/>
</dbReference>
<dbReference type="Proteomes" id="UP000261480">
    <property type="component" value="Unplaced"/>
</dbReference>
<feature type="coiled-coil region" evidence="7">
    <location>
        <begin position="41"/>
        <end position="85"/>
    </location>
</feature>
<evidence type="ECO:0000256" key="3">
    <source>
        <dbReference type="ARBA" id="ARBA00022771"/>
    </source>
</evidence>
<dbReference type="InterPro" id="IPR013087">
    <property type="entry name" value="Znf_C2H2_type"/>
</dbReference>
<protein>
    <recommendedName>
        <fullName evidence="8">C2H2-type domain-containing protein</fullName>
    </recommendedName>
</protein>
<evidence type="ECO:0000256" key="6">
    <source>
        <dbReference type="PROSITE-ProRule" id="PRU00042"/>
    </source>
</evidence>
<dbReference type="Pfam" id="PF13912">
    <property type="entry name" value="zf-C2H2_6"/>
    <property type="match status" value="1"/>
</dbReference>
<dbReference type="FunFam" id="3.30.160.60:FF:002402">
    <property type="entry name" value="Zinc finger protein 347"/>
    <property type="match status" value="1"/>
</dbReference>
<organism evidence="9 10">
    <name type="scientific">Poecilia mexicana</name>
    <dbReference type="NCBI Taxonomy" id="48701"/>
    <lineage>
        <taxon>Eukaryota</taxon>
        <taxon>Metazoa</taxon>
        <taxon>Chordata</taxon>
        <taxon>Craniata</taxon>
        <taxon>Vertebrata</taxon>
        <taxon>Euteleostomi</taxon>
        <taxon>Actinopterygii</taxon>
        <taxon>Neopterygii</taxon>
        <taxon>Teleostei</taxon>
        <taxon>Neoteleostei</taxon>
        <taxon>Acanthomorphata</taxon>
        <taxon>Ovalentaria</taxon>
        <taxon>Atherinomorphae</taxon>
        <taxon>Cyprinodontiformes</taxon>
        <taxon>Poeciliidae</taxon>
        <taxon>Poeciliinae</taxon>
        <taxon>Poecilia</taxon>
    </lineage>
</organism>
<keyword evidence="2" id="KW-0677">Repeat</keyword>
<feature type="domain" description="C2H2-type" evidence="8">
    <location>
        <begin position="480"/>
        <end position="507"/>
    </location>
</feature>
<keyword evidence="10" id="KW-1185">Reference proteome</keyword>
<dbReference type="STRING" id="48701.ENSPMEP00000015393"/>
<dbReference type="AlphaFoldDB" id="A0A3B3XK77"/>
<dbReference type="GO" id="GO:0008270">
    <property type="term" value="F:zinc ion binding"/>
    <property type="evidence" value="ECO:0007669"/>
    <property type="project" value="UniProtKB-KW"/>
</dbReference>
<reference evidence="9" key="1">
    <citation type="submission" date="2025-08" db="UniProtKB">
        <authorList>
            <consortium name="Ensembl"/>
        </authorList>
    </citation>
    <scope>IDENTIFICATION</scope>
</reference>
<evidence type="ECO:0000256" key="1">
    <source>
        <dbReference type="ARBA" id="ARBA00022723"/>
    </source>
</evidence>
<dbReference type="InterPro" id="IPR036236">
    <property type="entry name" value="Znf_C2H2_sf"/>
</dbReference>
<dbReference type="Ensembl" id="ENSPMET00000032981.1">
    <property type="protein sequence ID" value="ENSPMEP00000015393.1"/>
    <property type="gene ID" value="ENSPMEG00000017916.1"/>
</dbReference>
<dbReference type="Pfam" id="PF00096">
    <property type="entry name" value="zf-C2H2"/>
    <property type="match status" value="5"/>
</dbReference>
<reference evidence="9" key="2">
    <citation type="submission" date="2025-09" db="UniProtKB">
        <authorList>
            <consortium name="Ensembl"/>
        </authorList>
    </citation>
    <scope>IDENTIFICATION</scope>
</reference>
<dbReference type="FunFam" id="3.30.160.60:FF:001927">
    <property type="entry name" value="Zinc finger protein 1184"/>
    <property type="match status" value="1"/>
</dbReference>
<evidence type="ECO:0000313" key="10">
    <source>
        <dbReference type="Proteomes" id="UP000261480"/>
    </source>
</evidence>
<evidence type="ECO:0000313" key="9">
    <source>
        <dbReference type="Ensembl" id="ENSPMEP00000015393.1"/>
    </source>
</evidence>
<feature type="domain" description="C2H2-type" evidence="8">
    <location>
        <begin position="339"/>
        <end position="366"/>
    </location>
</feature>
<evidence type="ECO:0000256" key="7">
    <source>
        <dbReference type="SAM" id="Coils"/>
    </source>
</evidence>
<sequence length="558" mass="63855">MSFPSAFSTQVAAIMDVLAKAAVAEITMLVEEGSVALRLEVSRRDSEIQELRSNLKRTEAELRKAQEAAARRATAEKQMQTAAAAGQELWRGERRTHQTQKDLLCERRRRFCWTYCSEQHFQIVSTSCYCFLLAADKEKHPEIDGDYPELKTADSFCVSHISPDVKQEPEGELRFDEAAEQAATDAPDRGDPIWLACGVSEKSSVAVQEQSQMFPCNDMRNTYLPSGKEGEDVCFNVPVKEELSVLVESVYKDNLLPGVVRDDCMESGGPSADSLYAQAESSGSNEEIINRKMNCRPKRLMTVWRGNQSVYICSVCNKSFLRLSQLEEHKNTHQASKPFRCLECGKSFTQKTRLKTHQRVHTGERPFSCSICGKKFSRQDNCLRHERFHSGLKPFSCRQCGKSFTVLGNLKIHQVIHLRGRYPFSRGLLGYNQYRNTVRRRTVKRMMFKKGFICPYCGKCFERAGHLERHKRIHTGEKPYRCEICGRRFNQKCSLKEHMKIHRRGKYNCALNSSKFPSLVPFYPPLSLIVFVLTSPVAISNVNTLAISWYWLSFYQHL</sequence>
<feature type="domain" description="C2H2-type" evidence="8">
    <location>
        <begin position="311"/>
        <end position="338"/>
    </location>
</feature>
<keyword evidence="5" id="KW-0539">Nucleus</keyword>
<dbReference type="Gene3D" id="3.30.160.60">
    <property type="entry name" value="Classic Zinc Finger"/>
    <property type="match status" value="6"/>
</dbReference>
<dbReference type="GO" id="GO:0000978">
    <property type="term" value="F:RNA polymerase II cis-regulatory region sequence-specific DNA binding"/>
    <property type="evidence" value="ECO:0007669"/>
    <property type="project" value="TreeGrafter"/>
</dbReference>
<accession>A0A3B3XK77</accession>
<dbReference type="FunFam" id="3.30.160.60:FF:002343">
    <property type="entry name" value="Zinc finger protein 33A"/>
    <property type="match status" value="2"/>
</dbReference>
<dbReference type="SMART" id="SM00355">
    <property type="entry name" value="ZnF_C2H2"/>
    <property type="match status" value="6"/>
</dbReference>
<evidence type="ECO:0000256" key="5">
    <source>
        <dbReference type="ARBA" id="ARBA00023242"/>
    </source>
</evidence>
<dbReference type="FunFam" id="3.30.160.60:FF:000446">
    <property type="entry name" value="Zinc finger protein"/>
    <property type="match status" value="1"/>
</dbReference>